<organism evidence="1 2">
    <name type="scientific">Legionella lytica</name>
    <dbReference type="NCBI Taxonomy" id="96232"/>
    <lineage>
        <taxon>Bacteria</taxon>
        <taxon>Pseudomonadati</taxon>
        <taxon>Pseudomonadota</taxon>
        <taxon>Gammaproteobacteria</taxon>
        <taxon>Legionellales</taxon>
        <taxon>Legionellaceae</taxon>
        <taxon>Legionella</taxon>
    </lineage>
</organism>
<gene>
    <name evidence="1" type="ORF">ACD661_00725</name>
</gene>
<reference evidence="1 2" key="1">
    <citation type="submission" date="2024-08" db="EMBL/GenBank/DDBJ databases">
        <title>Draft Genome Sequence of Legionella lytica strain DSB2004, Isolated From a Fire Sprinkler System.</title>
        <authorList>
            <person name="Everhart A.D."/>
            <person name="Kidane D.T."/>
            <person name="Farone A.L."/>
            <person name="Farone M.B."/>
        </authorList>
    </citation>
    <scope>NUCLEOTIDE SEQUENCE [LARGE SCALE GENOMIC DNA]</scope>
    <source>
        <strain evidence="1 2">DSB2004</strain>
    </source>
</reference>
<name>A0ABW8D653_9GAMM</name>
<evidence type="ECO:0000313" key="2">
    <source>
        <dbReference type="Proteomes" id="UP001615550"/>
    </source>
</evidence>
<proteinExistence type="predicted"/>
<dbReference type="RefSeq" id="WP_400185580.1">
    <property type="nucleotide sequence ID" value="NZ_JBGORX010000001.1"/>
</dbReference>
<accession>A0ABW8D653</accession>
<comment type="caution">
    <text evidence="1">The sequence shown here is derived from an EMBL/GenBank/DDBJ whole genome shotgun (WGS) entry which is preliminary data.</text>
</comment>
<dbReference type="Proteomes" id="UP001615550">
    <property type="component" value="Unassembled WGS sequence"/>
</dbReference>
<protein>
    <submittedName>
        <fullName evidence="1">Uncharacterized protein</fullName>
    </submittedName>
</protein>
<dbReference type="EMBL" id="JBGORX010000001">
    <property type="protein sequence ID" value="MFJ1267074.1"/>
    <property type="molecule type" value="Genomic_DNA"/>
</dbReference>
<evidence type="ECO:0000313" key="1">
    <source>
        <dbReference type="EMBL" id="MFJ1267074.1"/>
    </source>
</evidence>
<sequence length="366" mass="42646">MHHQHTLLQDSGTLLSVLRTYWQQVVSSPFILPNEKERAQNILDFIISSTSDEFFLKRIANPQFLHLIELYALYKGTYVLDTPEQEVSYHEMMQILKSRVELIPEPLSIFEQTRSQVGMLSVQAQDTNIDNPTSYIDFLIKLQTCSNDAEFFAMINNDLLSSWELQLFQRLEFLTARQIDKQEYARFRQLIDGKGSYTPSGFFMRKAEIMVEKIKIEPLLRGEATSSSSETRKKVSLIYLFRQHLNEELSIKIKLEGLIEDNQFFDLLSKNTFNLSLKELLDLDVFIQANKNSLSEEQLMDFSMHLDSVMDYIVRLNVTKQVASNSQQAFVNPDDDFWSADEDGELEDDDIEKVAEDEEKQFSWRP</sequence>
<keyword evidence="2" id="KW-1185">Reference proteome</keyword>